<proteinExistence type="predicted"/>
<dbReference type="Proteomes" id="UP000053841">
    <property type="component" value="Unassembled WGS sequence"/>
</dbReference>
<dbReference type="KEGG" id="bze:COCCADRAFT_100743"/>
<reference evidence="1 2" key="1">
    <citation type="journal article" date="2013" name="PLoS Genet.">
        <title>Comparative genome structure, secondary metabolite, and effector coding capacity across Cochliobolus pathogens.</title>
        <authorList>
            <person name="Condon B.J."/>
            <person name="Leng Y."/>
            <person name="Wu D."/>
            <person name="Bushley K.E."/>
            <person name="Ohm R.A."/>
            <person name="Otillar R."/>
            <person name="Martin J."/>
            <person name="Schackwitz W."/>
            <person name="Grimwood J."/>
            <person name="MohdZainudin N."/>
            <person name="Xue C."/>
            <person name="Wang R."/>
            <person name="Manning V.A."/>
            <person name="Dhillon B."/>
            <person name="Tu Z.J."/>
            <person name="Steffenson B.J."/>
            <person name="Salamov A."/>
            <person name="Sun H."/>
            <person name="Lowry S."/>
            <person name="LaButti K."/>
            <person name="Han J."/>
            <person name="Copeland A."/>
            <person name="Lindquist E."/>
            <person name="Barry K."/>
            <person name="Schmutz J."/>
            <person name="Baker S.E."/>
            <person name="Ciuffetti L.M."/>
            <person name="Grigoriev I.V."/>
            <person name="Zhong S."/>
            <person name="Turgeon B.G."/>
        </authorList>
    </citation>
    <scope>NUCLEOTIDE SEQUENCE [LARGE SCALE GENOMIC DNA]</scope>
    <source>
        <strain evidence="1 2">26-R-13</strain>
    </source>
</reference>
<organism evidence="1 2">
    <name type="scientific">Cochliobolus carbonum (strain 26-R-13)</name>
    <name type="common">Maize leaf spot fungus</name>
    <name type="synonym">Bipolaris zeicola</name>
    <dbReference type="NCBI Taxonomy" id="930089"/>
    <lineage>
        <taxon>Eukaryota</taxon>
        <taxon>Fungi</taxon>
        <taxon>Dikarya</taxon>
        <taxon>Ascomycota</taxon>
        <taxon>Pezizomycotina</taxon>
        <taxon>Dothideomycetes</taxon>
        <taxon>Pleosporomycetidae</taxon>
        <taxon>Pleosporales</taxon>
        <taxon>Pleosporineae</taxon>
        <taxon>Pleosporaceae</taxon>
        <taxon>Bipolaris</taxon>
    </lineage>
</organism>
<evidence type="ECO:0000313" key="2">
    <source>
        <dbReference type="Proteomes" id="UP000053841"/>
    </source>
</evidence>
<dbReference type="HOGENOM" id="CLU_2589393_0_0_1"/>
<dbReference type="AlphaFoldDB" id="W6YK37"/>
<dbReference type="GeneID" id="19142216"/>
<dbReference type="EMBL" id="KI964655">
    <property type="protein sequence ID" value="EUC31656.1"/>
    <property type="molecule type" value="Genomic_DNA"/>
</dbReference>
<keyword evidence="2" id="KW-1185">Reference proteome</keyword>
<gene>
    <name evidence="1" type="ORF">COCCADRAFT_100743</name>
</gene>
<evidence type="ECO:0000313" key="1">
    <source>
        <dbReference type="EMBL" id="EUC31656.1"/>
    </source>
</evidence>
<dbReference type="RefSeq" id="XP_007714049.1">
    <property type="nucleotide sequence ID" value="XM_007715859.1"/>
</dbReference>
<name>W6YK37_COCC2</name>
<protein>
    <submittedName>
        <fullName evidence="1">Uncharacterized protein</fullName>
    </submittedName>
</protein>
<accession>W6YK37</accession>
<sequence length="80" mass="8772">MRHSDAAGAAATCASPREVQTLLHPATNRKRRNYARVDSAAPSNMHFCLQVGLGVLLVSASCNRSMAGWERRCNNREHGH</sequence>